<feature type="compositionally biased region" description="Polar residues" evidence="3">
    <location>
        <begin position="308"/>
        <end position="328"/>
    </location>
</feature>
<dbReference type="SUPFAM" id="SSF144284">
    <property type="entry name" value="Sec2 N-terminal region"/>
    <property type="match status" value="1"/>
</dbReference>
<feature type="region of interest" description="Disordered" evidence="3">
    <location>
        <begin position="308"/>
        <end position="337"/>
    </location>
</feature>
<dbReference type="GO" id="GO:0070319">
    <property type="term" value="C:Golgi to plasma membrane transport vesicle"/>
    <property type="evidence" value="ECO:0007669"/>
    <property type="project" value="TreeGrafter"/>
</dbReference>
<feature type="region of interest" description="Disordered" evidence="3">
    <location>
        <begin position="134"/>
        <end position="184"/>
    </location>
</feature>
<proteinExistence type="predicted"/>
<sequence length="444" mass="48843">MLSNLSFGSSKSSQLRPSGPPVSPNTLHFAIFSSIDDELRDVGRVHSQGQEEDLRHALERVIKRVEELSSLLKVAYKTQSDLETQLNLAKSNLQLVISNNEMLEEALRRETPCSARDVGWRRWSAREVQNLQKTVEDRPKSLDYGALNESGKPSVPSSATTLTANGAQQPDGIPATSGVQPRTPMTSQESRFLRFMLGSGLKSPPVASHLTSPSLPSLVSDTKEREFQDLQYKYECERQAHQTIAAEKAALEAELESLSQALFEEANKMVAAERIKRAETEEELQEACREKDALREALRVVEGENGQLRSANITSGNLTDRTEQQPASPSLEVPENPVVNQPHALSALEHRPYEPSVVASKNTLGVKPPSEFSDLPDHLKGFTLEPAPKPSEVAFRRTQVLENLKETGISAASEDAPSTPSSNMTFLSVLPDEPSPWADMKTST</sequence>
<accession>A0A0C3KIF6</accession>
<evidence type="ECO:0000259" key="4">
    <source>
        <dbReference type="Pfam" id="PF06428"/>
    </source>
</evidence>
<dbReference type="Pfam" id="PF06428">
    <property type="entry name" value="Sec2p"/>
    <property type="match status" value="1"/>
</dbReference>
<evidence type="ECO:0000256" key="1">
    <source>
        <dbReference type="ARBA" id="ARBA00023054"/>
    </source>
</evidence>
<reference evidence="5 6" key="1">
    <citation type="submission" date="2014-04" db="EMBL/GenBank/DDBJ databases">
        <authorList>
            <consortium name="DOE Joint Genome Institute"/>
            <person name="Kuo A."/>
            <person name="Kohler A."/>
            <person name="Costa M.D."/>
            <person name="Nagy L.G."/>
            <person name="Floudas D."/>
            <person name="Copeland A."/>
            <person name="Barry K.W."/>
            <person name="Cichocki N."/>
            <person name="Veneault-Fourrey C."/>
            <person name="LaButti K."/>
            <person name="Lindquist E.A."/>
            <person name="Lipzen A."/>
            <person name="Lundell T."/>
            <person name="Morin E."/>
            <person name="Murat C."/>
            <person name="Sun H."/>
            <person name="Tunlid A."/>
            <person name="Henrissat B."/>
            <person name="Grigoriev I.V."/>
            <person name="Hibbett D.S."/>
            <person name="Martin F."/>
            <person name="Nordberg H.P."/>
            <person name="Cantor M.N."/>
            <person name="Hua S.X."/>
        </authorList>
    </citation>
    <scope>NUCLEOTIDE SEQUENCE [LARGE SCALE GENOMIC DNA]</scope>
    <source>
        <strain evidence="5 6">Marx 270</strain>
    </source>
</reference>
<keyword evidence="6" id="KW-1185">Reference proteome</keyword>
<organism evidence="5 6">
    <name type="scientific">Pisolithus tinctorius Marx 270</name>
    <dbReference type="NCBI Taxonomy" id="870435"/>
    <lineage>
        <taxon>Eukaryota</taxon>
        <taxon>Fungi</taxon>
        <taxon>Dikarya</taxon>
        <taxon>Basidiomycota</taxon>
        <taxon>Agaricomycotina</taxon>
        <taxon>Agaricomycetes</taxon>
        <taxon>Agaricomycetidae</taxon>
        <taxon>Boletales</taxon>
        <taxon>Sclerodermatineae</taxon>
        <taxon>Pisolithaceae</taxon>
        <taxon>Pisolithus</taxon>
    </lineage>
</organism>
<name>A0A0C3KIF6_PISTI</name>
<dbReference type="InParanoid" id="A0A0C3KIF6"/>
<feature type="region of interest" description="Disordered" evidence="3">
    <location>
        <begin position="407"/>
        <end position="444"/>
    </location>
</feature>
<gene>
    <name evidence="5" type="ORF">M404DRAFT_14008</name>
</gene>
<reference evidence="6" key="2">
    <citation type="submission" date="2015-01" db="EMBL/GenBank/DDBJ databases">
        <title>Evolutionary Origins and Diversification of the Mycorrhizal Mutualists.</title>
        <authorList>
            <consortium name="DOE Joint Genome Institute"/>
            <consortium name="Mycorrhizal Genomics Consortium"/>
            <person name="Kohler A."/>
            <person name="Kuo A."/>
            <person name="Nagy L.G."/>
            <person name="Floudas D."/>
            <person name="Copeland A."/>
            <person name="Barry K.W."/>
            <person name="Cichocki N."/>
            <person name="Veneault-Fourrey C."/>
            <person name="LaButti K."/>
            <person name="Lindquist E.A."/>
            <person name="Lipzen A."/>
            <person name="Lundell T."/>
            <person name="Morin E."/>
            <person name="Murat C."/>
            <person name="Riley R."/>
            <person name="Ohm R."/>
            <person name="Sun H."/>
            <person name="Tunlid A."/>
            <person name="Henrissat B."/>
            <person name="Grigoriev I.V."/>
            <person name="Hibbett D.S."/>
            <person name="Martin F."/>
        </authorList>
    </citation>
    <scope>NUCLEOTIDE SEQUENCE [LARGE SCALE GENOMIC DNA]</scope>
    <source>
        <strain evidence="6">Marx 270</strain>
    </source>
</reference>
<evidence type="ECO:0000313" key="6">
    <source>
        <dbReference type="Proteomes" id="UP000054217"/>
    </source>
</evidence>
<dbReference type="Proteomes" id="UP000054217">
    <property type="component" value="Unassembled WGS sequence"/>
</dbReference>
<keyword evidence="1 2" id="KW-0175">Coiled coil</keyword>
<dbReference type="InterPro" id="IPR009449">
    <property type="entry name" value="Sec2_N"/>
</dbReference>
<feature type="region of interest" description="Disordered" evidence="3">
    <location>
        <begin position="361"/>
        <end position="393"/>
    </location>
</feature>
<dbReference type="InterPro" id="IPR040351">
    <property type="entry name" value="RAB3IL/RAB3IP/Sec2"/>
</dbReference>
<dbReference type="PANTHER" id="PTHR14430:SF0">
    <property type="entry name" value="SEC2P DOMAIN-CONTAINING PROTEIN"/>
    <property type="match status" value="1"/>
</dbReference>
<feature type="coiled-coil region" evidence="2">
    <location>
        <begin position="241"/>
        <end position="304"/>
    </location>
</feature>
<feature type="region of interest" description="Disordered" evidence="3">
    <location>
        <begin position="1"/>
        <end position="22"/>
    </location>
</feature>
<dbReference type="STRING" id="870435.A0A0C3KIF6"/>
<protein>
    <recommendedName>
        <fullName evidence="4">GDP/GTP exchange factor Sec2 N-terminal domain-containing protein</fullName>
    </recommendedName>
</protein>
<feature type="domain" description="GDP/GTP exchange factor Sec2 N-terminal" evidence="4">
    <location>
        <begin position="222"/>
        <end position="308"/>
    </location>
</feature>
<feature type="compositionally biased region" description="Polar residues" evidence="3">
    <location>
        <begin position="416"/>
        <end position="426"/>
    </location>
</feature>
<dbReference type="OrthoDB" id="5560525at2759"/>
<feature type="compositionally biased region" description="Polar residues" evidence="3">
    <location>
        <begin position="155"/>
        <end position="168"/>
    </location>
</feature>
<dbReference type="EMBL" id="KN831954">
    <property type="protein sequence ID" value="KIO09337.1"/>
    <property type="molecule type" value="Genomic_DNA"/>
</dbReference>
<feature type="compositionally biased region" description="Low complexity" evidence="3">
    <location>
        <begin position="1"/>
        <end position="15"/>
    </location>
</feature>
<dbReference type="GO" id="GO:0006887">
    <property type="term" value="P:exocytosis"/>
    <property type="evidence" value="ECO:0007669"/>
    <property type="project" value="TreeGrafter"/>
</dbReference>
<dbReference type="PANTHER" id="PTHR14430">
    <property type="entry name" value="RABIN3-RELATED"/>
    <property type="match status" value="1"/>
</dbReference>
<dbReference type="Gene3D" id="6.10.140.910">
    <property type="match status" value="1"/>
</dbReference>
<evidence type="ECO:0000256" key="2">
    <source>
        <dbReference type="SAM" id="Coils"/>
    </source>
</evidence>
<evidence type="ECO:0000313" key="5">
    <source>
        <dbReference type="EMBL" id="KIO09337.1"/>
    </source>
</evidence>
<evidence type="ECO:0000256" key="3">
    <source>
        <dbReference type="SAM" id="MobiDB-lite"/>
    </source>
</evidence>
<dbReference type="GO" id="GO:0051286">
    <property type="term" value="C:cell tip"/>
    <property type="evidence" value="ECO:0007669"/>
    <property type="project" value="TreeGrafter"/>
</dbReference>
<dbReference type="AlphaFoldDB" id="A0A0C3KIF6"/>
<dbReference type="HOGENOM" id="CLU_040679_2_0_1"/>
<dbReference type="GO" id="GO:0005085">
    <property type="term" value="F:guanyl-nucleotide exchange factor activity"/>
    <property type="evidence" value="ECO:0007669"/>
    <property type="project" value="InterPro"/>
</dbReference>